<comment type="similarity">
    <text evidence="5">Belongs to the HrcA family.</text>
</comment>
<accession>A0ABX8AX56</accession>
<protein>
    <recommendedName>
        <fullName evidence="5">Heat-inducible transcription repressor HrcA</fullName>
    </recommendedName>
</protein>
<dbReference type="RefSeq" id="WP_211421675.1">
    <property type="nucleotide sequence ID" value="NZ_CP072642.1"/>
</dbReference>
<dbReference type="Gene3D" id="1.10.10.10">
    <property type="entry name" value="Winged helix-like DNA-binding domain superfamily/Winged helix DNA-binding domain"/>
    <property type="match status" value="1"/>
</dbReference>
<evidence type="ECO:0000256" key="4">
    <source>
        <dbReference type="ARBA" id="ARBA00023163"/>
    </source>
</evidence>
<evidence type="ECO:0000256" key="2">
    <source>
        <dbReference type="ARBA" id="ARBA00023015"/>
    </source>
</evidence>
<dbReference type="EMBL" id="CP072642">
    <property type="protein sequence ID" value="QUV93282.1"/>
    <property type="molecule type" value="Genomic_DNA"/>
</dbReference>
<keyword evidence="1 5" id="KW-0678">Repressor</keyword>
<comment type="function">
    <text evidence="5">Negative regulator of class I heat shock genes (grpE-dnaK-dnaJ and groELS operons). Prevents heat-shock induction of these operons.</text>
</comment>
<evidence type="ECO:0000256" key="1">
    <source>
        <dbReference type="ARBA" id="ARBA00022491"/>
    </source>
</evidence>
<dbReference type="InterPro" id="IPR036388">
    <property type="entry name" value="WH-like_DNA-bd_sf"/>
</dbReference>
<dbReference type="SUPFAM" id="SSF55781">
    <property type="entry name" value="GAF domain-like"/>
    <property type="match status" value="1"/>
</dbReference>
<proteinExistence type="inferred from homology"/>
<dbReference type="HAMAP" id="MF_00081">
    <property type="entry name" value="HrcA"/>
    <property type="match status" value="1"/>
</dbReference>
<dbReference type="InterPro" id="IPR036390">
    <property type="entry name" value="WH_DNA-bd_sf"/>
</dbReference>
<dbReference type="PANTHER" id="PTHR34824">
    <property type="entry name" value="HEAT-INDUCIBLE TRANSCRIPTION REPRESSOR HRCA"/>
    <property type="match status" value="1"/>
</dbReference>
<dbReference type="PIRSF" id="PIRSF005485">
    <property type="entry name" value="HrcA"/>
    <property type="match status" value="1"/>
</dbReference>
<evidence type="ECO:0000256" key="3">
    <source>
        <dbReference type="ARBA" id="ARBA00023016"/>
    </source>
</evidence>
<evidence type="ECO:0000256" key="5">
    <source>
        <dbReference type="HAMAP-Rule" id="MF_00081"/>
    </source>
</evidence>
<evidence type="ECO:0000259" key="6">
    <source>
        <dbReference type="Pfam" id="PF01628"/>
    </source>
</evidence>
<name>A0ABX8AX56_9BACT</name>
<dbReference type="Gene3D" id="3.30.390.60">
    <property type="entry name" value="Heat-inducible transcription repressor hrca homolog, domain 3"/>
    <property type="match status" value="1"/>
</dbReference>
<dbReference type="Gene3D" id="3.30.450.40">
    <property type="match status" value="1"/>
</dbReference>
<keyword evidence="2 5" id="KW-0805">Transcription regulation</keyword>
<dbReference type="PANTHER" id="PTHR34824:SF1">
    <property type="entry name" value="HEAT-INDUCIBLE TRANSCRIPTION REPRESSOR HRCA"/>
    <property type="match status" value="1"/>
</dbReference>
<dbReference type="Pfam" id="PF01628">
    <property type="entry name" value="HrcA"/>
    <property type="match status" value="1"/>
</dbReference>
<keyword evidence="4 5" id="KW-0804">Transcription</keyword>
<dbReference type="Proteomes" id="UP000677668">
    <property type="component" value="Chromosome 1"/>
</dbReference>
<dbReference type="InterPro" id="IPR002571">
    <property type="entry name" value="HrcA"/>
</dbReference>
<dbReference type="NCBIfam" id="TIGR00331">
    <property type="entry name" value="hrcA"/>
    <property type="match status" value="1"/>
</dbReference>
<dbReference type="InterPro" id="IPR023120">
    <property type="entry name" value="WHTH_transcript_rep_HrcA_IDD"/>
</dbReference>
<reference evidence="7 8" key="1">
    <citation type="submission" date="2021-03" db="EMBL/GenBank/DDBJ databases">
        <title>Genomic and phenotypic characterization of Chloracidobacterium isolates provides evidence for multiple species.</title>
        <authorList>
            <person name="Saini M.K."/>
            <person name="Costas A.M.G."/>
            <person name="Tank M."/>
            <person name="Bryant D.A."/>
        </authorList>
    </citation>
    <scope>NUCLEOTIDE SEQUENCE [LARGE SCALE GENOMIC DNA]</scope>
    <source>
        <strain evidence="7 8">N</strain>
    </source>
</reference>
<evidence type="ECO:0000313" key="8">
    <source>
        <dbReference type="Proteomes" id="UP000677668"/>
    </source>
</evidence>
<organism evidence="7 8">
    <name type="scientific">Chloracidobacterium sp. N</name>
    <dbReference type="NCBI Taxonomy" id="2821540"/>
    <lineage>
        <taxon>Bacteria</taxon>
        <taxon>Pseudomonadati</taxon>
        <taxon>Acidobacteriota</taxon>
        <taxon>Terriglobia</taxon>
        <taxon>Terriglobales</taxon>
        <taxon>Acidobacteriaceae</taxon>
        <taxon>Chloracidobacterium</taxon>
        <taxon>Chloracidobacterium aggregatum</taxon>
    </lineage>
</organism>
<dbReference type="InterPro" id="IPR021153">
    <property type="entry name" value="HrcA_C"/>
</dbReference>
<keyword evidence="3 5" id="KW-0346">Stress response</keyword>
<dbReference type="InterPro" id="IPR029016">
    <property type="entry name" value="GAF-like_dom_sf"/>
</dbReference>
<keyword evidence="8" id="KW-1185">Reference proteome</keyword>
<gene>
    <name evidence="5 7" type="primary">hrcA</name>
    <name evidence="7" type="ORF">J8C05_07830</name>
</gene>
<feature type="domain" description="Heat-inducible transcription repressor HrcA C-terminal" evidence="6">
    <location>
        <begin position="115"/>
        <end position="340"/>
    </location>
</feature>
<sequence>MGKRRAVHGLDERSHELLLTLVRLHIATGEPIGSRTLSKQAGQTLSPASIRNIMADLEEQGYVAQPHTSAGRIPTDRGYRYYVDTLVADFDARPSRTDEEIIQRSLFSDPTVTGEDVLARASHVLSNLSSHVGIVLSPPLSRDLLQHIEFIRLEARRVLVVAVSRTGLVRNFVVRLDEDLSPGELERTANYIVENFAGRSLADIRVELLRRMSEEKHLYDRLLKNALVLCNRDLGNGATESDVYVDGTINMLDAPEFADAARMRSIFRMFEEKGRLVKIINACLTQAETARGIVVQIGMEHHVPGLRDCAIVTAPYHYRHDSVGSFTVVGPMRMKYGRVMRLVGYMAKMFDQLLNDAPSSPFPPALVGQPPVGQSAGHIQVVNLSGSQNPVGG</sequence>
<dbReference type="SUPFAM" id="SSF46785">
    <property type="entry name" value="Winged helix' DNA-binding domain"/>
    <property type="match status" value="1"/>
</dbReference>
<evidence type="ECO:0000313" key="7">
    <source>
        <dbReference type="EMBL" id="QUV93282.1"/>
    </source>
</evidence>